<dbReference type="OrthoDB" id="4938840at2759"/>
<accession>A0A0B4H9Z8</accession>
<name>A0A0B4H9Z8_METGA</name>
<feature type="compositionally biased region" description="Low complexity" evidence="1">
    <location>
        <begin position="114"/>
        <end position="129"/>
    </location>
</feature>
<keyword evidence="3" id="KW-1185">Reference proteome</keyword>
<protein>
    <submittedName>
        <fullName evidence="2">Uncharacterized protein</fullName>
    </submittedName>
</protein>
<proteinExistence type="predicted"/>
<comment type="caution">
    <text evidence="2">The sequence shown here is derived from an EMBL/GenBank/DDBJ whole genome shotgun (WGS) entry which is preliminary data.</text>
</comment>
<organism evidence="2 3">
    <name type="scientific">Metarhizium guizhouense (strain ARSEF 977)</name>
    <dbReference type="NCBI Taxonomy" id="1276136"/>
    <lineage>
        <taxon>Eukaryota</taxon>
        <taxon>Fungi</taxon>
        <taxon>Dikarya</taxon>
        <taxon>Ascomycota</taxon>
        <taxon>Pezizomycotina</taxon>
        <taxon>Sordariomycetes</taxon>
        <taxon>Hypocreomycetidae</taxon>
        <taxon>Hypocreales</taxon>
        <taxon>Clavicipitaceae</taxon>
        <taxon>Metarhizium</taxon>
    </lineage>
</organism>
<gene>
    <name evidence="2" type="ORF">MGU_06418</name>
</gene>
<dbReference type="HOGENOM" id="CLU_037540_0_0_1"/>
<feature type="region of interest" description="Disordered" evidence="1">
    <location>
        <begin position="110"/>
        <end position="244"/>
    </location>
</feature>
<feature type="compositionally biased region" description="Basic residues" evidence="1">
    <location>
        <begin position="166"/>
        <end position="175"/>
    </location>
</feature>
<evidence type="ECO:0000256" key="1">
    <source>
        <dbReference type="SAM" id="MobiDB-lite"/>
    </source>
</evidence>
<dbReference type="AlphaFoldDB" id="A0A0B4H9Z8"/>
<sequence length="541" mass="59854">MHLIQSARAINPEQRKRLPLDAYRRANRPTGRRETARVVTASNDASLEPTALLPRSANTHYISSSRHAACLIRNHHFHLSLDNILSFHSILKITIYERKLGSSIFRFGSRRRQNSSSGGSSYSDDSQPQGGLGIVTDTTSSSPSTYGLGDYAPRASGALTPASPRFPHKFIHPRPKPGDIAVPPHQLLKSEEAKRRRAAHRSSGQSLPRQATRLASIDEDGDDGDETPCKDGPQSPPPVKRPQLSCKMCPNMSFSRQIDLDCHIEVSHPQCAEVRVLSEDLNEMDNASCQLENSARKVLDSLTPTETVTRQRSSFEAKLSEHHGPPLGPTLPLAVIDAETEPLPLEKWQSKGEEPSSGHGHLDFKTGTSSELTWMVQTSDDFAERQRQDSIDSFMSDNSALNARMALHLSPCDVELGSSLSSDILSDGSSDGYLYSVSSDYGASTHRESSPVWTRPWKSQDGEVPGTWLCPHCEQGLNLGESRQTAAMREDCKRLQIEPPFERLPGWGILQRKCGFCNKKAFCKLFKHDKKQEQGDVSMPD</sequence>
<reference evidence="2 3" key="1">
    <citation type="journal article" date="2014" name="Proc. Natl. Acad. Sci. U.S.A.">
        <title>Trajectory and genomic determinants of fungal-pathogen speciation and host adaptation.</title>
        <authorList>
            <person name="Hu X."/>
            <person name="Xiao G."/>
            <person name="Zheng P."/>
            <person name="Shang Y."/>
            <person name="Su Y."/>
            <person name="Zhang X."/>
            <person name="Liu X."/>
            <person name="Zhan S."/>
            <person name="St Leger R.J."/>
            <person name="Wang C."/>
        </authorList>
    </citation>
    <scope>NUCLEOTIDE SEQUENCE [LARGE SCALE GENOMIC DNA]</scope>
    <source>
        <strain evidence="2 3">ARSEF 977</strain>
    </source>
</reference>
<feature type="compositionally biased region" description="Acidic residues" evidence="1">
    <location>
        <begin position="217"/>
        <end position="226"/>
    </location>
</feature>
<dbReference type="EMBL" id="AZNH01000021">
    <property type="protein sequence ID" value="KID86606.1"/>
    <property type="molecule type" value="Genomic_DNA"/>
</dbReference>
<evidence type="ECO:0000313" key="3">
    <source>
        <dbReference type="Proteomes" id="UP000031192"/>
    </source>
</evidence>
<dbReference type="Proteomes" id="UP000031192">
    <property type="component" value="Unassembled WGS sequence"/>
</dbReference>
<feature type="compositionally biased region" description="Polar residues" evidence="1">
    <location>
        <begin position="136"/>
        <end position="145"/>
    </location>
</feature>
<evidence type="ECO:0000313" key="2">
    <source>
        <dbReference type="EMBL" id="KID86606.1"/>
    </source>
</evidence>